<dbReference type="GO" id="GO:0051536">
    <property type="term" value="F:iron-sulfur cluster binding"/>
    <property type="evidence" value="ECO:0007669"/>
    <property type="project" value="UniProtKB-KW"/>
</dbReference>
<evidence type="ECO:0000313" key="10">
    <source>
        <dbReference type="Proteomes" id="UP000186795"/>
    </source>
</evidence>
<dbReference type="SUPFAM" id="SSF53383">
    <property type="entry name" value="PLP-dependent transferases"/>
    <property type="match status" value="1"/>
</dbReference>
<evidence type="ECO:0000256" key="5">
    <source>
        <dbReference type="ARBA" id="ARBA00023004"/>
    </source>
</evidence>
<keyword evidence="5" id="KW-0408">Iron</keyword>
<comment type="similarity">
    <text evidence="2">Belongs to the class-V pyridoxal-phosphate-dependent aminotransferase family. NifS/IscS subfamily.</text>
</comment>
<dbReference type="InterPro" id="IPR015422">
    <property type="entry name" value="PyrdxlP-dep_Trfase_small"/>
</dbReference>
<dbReference type="InterPro" id="IPR000192">
    <property type="entry name" value="Aminotrans_V_dom"/>
</dbReference>
<evidence type="ECO:0000256" key="4">
    <source>
        <dbReference type="ARBA" id="ARBA00022898"/>
    </source>
</evidence>
<dbReference type="FunFam" id="3.40.640.10:FF:000084">
    <property type="entry name" value="IscS-like cysteine desulfurase"/>
    <property type="match status" value="1"/>
</dbReference>
<dbReference type="GO" id="GO:0046872">
    <property type="term" value="F:metal ion binding"/>
    <property type="evidence" value="ECO:0007669"/>
    <property type="project" value="UniProtKB-KW"/>
</dbReference>
<evidence type="ECO:0000256" key="7">
    <source>
        <dbReference type="RuleBase" id="RU004504"/>
    </source>
</evidence>
<evidence type="ECO:0000313" key="9">
    <source>
        <dbReference type="EMBL" id="SIT17898.1"/>
    </source>
</evidence>
<evidence type="ECO:0000256" key="2">
    <source>
        <dbReference type="ARBA" id="ARBA00006490"/>
    </source>
</evidence>
<evidence type="ECO:0000256" key="6">
    <source>
        <dbReference type="ARBA" id="ARBA00023014"/>
    </source>
</evidence>
<dbReference type="NCBIfam" id="NF002806">
    <property type="entry name" value="PRK02948.1"/>
    <property type="match status" value="1"/>
</dbReference>
<dbReference type="PIRSF" id="PIRSF005572">
    <property type="entry name" value="NifS"/>
    <property type="match status" value="1"/>
</dbReference>
<dbReference type="AlphaFoldDB" id="A0A1N7Q4W5"/>
<dbReference type="Gene3D" id="3.90.1150.10">
    <property type="entry name" value="Aspartate Aminotransferase, domain 1"/>
    <property type="match status" value="1"/>
</dbReference>
<keyword evidence="3" id="KW-0479">Metal-binding</keyword>
<proteinExistence type="inferred from homology"/>
<organism evidence="9 10">
    <name type="scientific">Kroppenstedtia eburnea</name>
    <dbReference type="NCBI Taxonomy" id="714067"/>
    <lineage>
        <taxon>Bacteria</taxon>
        <taxon>Bacillati</taxon>
        <taxon>Bacillota</taxon>
        <taxon>Bacilli</taxon>
        <taxon>Bacillales</taxon>
        <taxon>Thermoactinomycetaceae</taxon>
        <taxon>Kroppenstedtia</taxon>
    </lineage>
</organism>
<name>A0A1N7Q4W5_9BACL</name>
<dbReference type="OrthoDB" id="9808002at2"/>
<dbReference type="InterPro" id="IPR015424">
    <property type="entry name" value="PyrdxlP-dep_Trfase"/>
</dbReference>
<evidence type="ECO:0000259" key="8">
    <source>
        <dbReference type="Pfam" id="PF00266"/>
    </source>
</evidence>
<protein>
    <submittedName>
        <fullName evidence="9">Cysteine desulfurase</fullName>
    </submittedName>
</protein>
<dbReference type="InterPro" id="IPR016454">
    <property type="entry name" value="Cysteine_dSase"/>
</dbReference>
<comment type="cofactor">
    <cofactor evidence="1 7">
        <name>pyridoxal 5'-phosphate</name>
        <dbReference type="ChEBI" id="CHEBI:597326"/>
    </cofactor>
</comment>
<dbReference type="EMBL" id="FTOD01000018">
    <property type="protein sequence ID" value="SIT17898.1"/>
    <property type="molecule type" value="Genomic_DNA"/>
</dbReference>
<dbReference type="RefSeq" id="WP_076526489.1">
    <property type="nucleotide sequence ID" value="NZ_CP048103.1"/>
</dbReference>
<keyword evidence="10" id="KW-1185">Reference proteome</keyword>
<reference evidence="10" key="1">
    <citation type="submission" date="2017-01" db="EMBL/GenBank/DDBJ databases">
        <authorList>
            <person name="Varghese N."/>
            <person name="Submissions S."/>
        </authorList>
    </citation>
    <scope>NUCLEOTIDE SEQUENCE [LARGE SCALE GENOMIC DNA]</scope>
    <source>
        <strain evidence="10">DSM 45196</strain>
    </source>
</reference>
<dbReference type="Proteomes" id="UP000186795">
    <property type="component" value="Unassembled WGS sequence"/>
</dbReference>
<dbReference type="InterPro" id="IPR015421">
    <property type="entry name" value="PyrdxlP-dep_Trfase_major"/>
</dbReference>
<dbReference type="PANTHER" id="PTHR11601">
    <property type="entry name" value="CYSTEINE DESULFURYLASE FAMILY MEMBER"/>
    <property type="match status" value="1"/>
</dbReference>
<dbReference type="PROSITE" id="PS00595">
    <property type="entry name" value="AA_TRANSFER_CLASS_5"/>
    <property type="match status" value="1"/>
</dbReference>
<dbReference type="InterPro" id="IPR020578">
    <property type="entry name" value="Aminotrans_V_PyrdxlP_BS"/>
</dbReference>
<dbReference type="Gene3D" id="1.10.260.50">
    <property type="match status" value="1"/>
</dbReference>
<gene>
    <name evidence="9" type="ORF">SAMN05421790_11823</name>
</gene>
<keyword evidence="4" id="KW-0663">Pyridoxal phosphate</keyword>
<dbReference type="PANTHER" id="PTHR11601:SF50">
    <property type="entry name" value="CYSTEINE DESULFURASE ISCS 2-RELATED"/>
    <property type="match status" value="1"/>
</dbReference>
<dbReference type="Gene3D" id="3.40.640.10">
    <property type="entry name" value="Type I PLP-dependent aspartate aminotransferase-like (Major domain)"/>
    <property type="match status" value="1"/>
</dbReference>
<evidence type="ECO:0000256" key="1">
    <source>
        <dbReference type="ARBA" id="ARBA00001933"/>
    </source>
</evidence>
<dbReference type="Pfam" id="PF00266">
    <property type="entry name" value="Aminotran_5"/>
    <property type="match status" value="1"/>
</dbReference>
<sequence length="387" mass="41902">MVYLDNSATTRPDPEVIRVVADVMENVYGNPSSLHGWGGKAERLLKQAREATARILGVSPGSLVFTSGGTEANNMAIKGVAIQHRNRGRHLITTQVEHAAVLEVCHQLEMMGWKVTRLPVDEAGRVRPQDVEAAMTEETVLVSVMHTNNEVGTIQPIPEIGRIVSRYPKAFFHVDAVQAFGKCELRPREWGVDLMSLSAHKFHGPKGVGALYIRKGVTLSPLLTGGGQEEGFRSGTQNVSGIAGFAKAAILAEARRGEAVPRWLRWKGEMIEALTSSLDDLRINGDRSAEGGAPHILSLSFPGLKSEVIVHALEEKGIYVSSKSACSSKGEKPSSVLKAMGLSDEAALGGIRISMGWTTTREEIRQCIDAFTEVIPKLQHVMKGVSK</sequence>
<keyword evidence="6" id="KW-0411">Iron-sulfur</keyword>
<evidence type="ECO:0000256" key="3">
    <source>
        <dbReference type="ARBA" id="ARBA00022723"/>
    </source>
</evidence>
<feature type="domain" description="Aminotransferase class V" evidence="8">
    <location>
        <begin position="2"/>
        <end position="365"/>
    </location>
</feature>
<dbReference type="GO" id="GO:0031071">
    <property type="term" value="F:cysteine desulfurase activity"/>
    <property type="evidence" value="ECO:0007669"/>
    <property type="project" value="UniProtKB-ARBA"/>
</dbReference>
<accession>A0A1N7Q4W5</accession>